<dbReference type="InterPro" id="IPR050256">
    <property type="entry name" value="Glycosyltransferase_2"/>
</dbReference>
<evidence type="ECO:0000256" key="1">
    <source>
        <dbReference type="ARBA" id="ARBA00004141"/>
    </source>
</evidence>
<feature type="transmembrane region" description="Helical" evidence="7">
    <location>
        <begin position="264"/>
        <end position="290"/>
    </location>
</feature>
<dbReference type="EMBL" id="JBHTBN010000001">
    <property type="protein sequence ID" value="MFC7356146.1"/>
    <property type="molecule type" value="Genomic_DNA"/>
</dbReference>
<dbReference type="PANTHER" id="PTHR48090">
    <property type="entry name" value="UNDECAPRENYL-PHOSPHATE 4-DEOXY-4-FORMAMIDO-L-ARABINOSE TRANSFERASE-RELATED"/>
    <property type="match status" value="1"/>
</dbReference>
<organism evidence="9 10">
    <name type="scientific">Jejudonia soesokkakensis</name>
    <dbReference type="NCBI Taxonomy" id="1323432"/>
    <lineage>
        <taxon>Bacteria</taxon>
        <taxon>Pseudomonadati</taxon>
        <taxon>Bacteroidota</taxon>
        <taxon>Flavobacteriia</taxon>
        <taxon>Flavobacteriales</taxon>
        <taxon>Flavobacteriaceae</taxon>
        <taxon>Jejudonia</taxon>
    </lineage>
</organism>
<evidence type="ECO:0000256" key="2">
    <source>
        <dbReference type="ARBA" id="ARBA00022676"/>
    </source>
</evidence>
<dbReference type="Pfam" id="PF00535">
    <property type="entry name" value="Glycos_transf_2"/>
    <property type="match status" value="1"/>
</dbReference>
<evidence type="ECO:0000256" key="5">
    <source>
        <dbReference type="ARBA" id="ARBA00022989"/>
    </source>
</evidence>
<feature type="transmembrane region" description="Helical" evidence="7">
    <location>
        <begin position="233"/>
        <end position="258"/>
    </location>
</feature>
<dbReference type="InterPro" id="IPR029044">
    <property type="entry name" value="Nucleotide-diphossugar_trans"/>
</dbReference>
<reference evidence="10" key="1">
    <citation type="journal article" date="2019" name="Int. J. Syst. Evol. Microbiol.">
        <title>The Global Catalogue of Microorganisms (GCM) 10K type strain sequencing project: providing services to taxonomists for standard genome sequencing and annotation.</title>
        <authorList>
            <consortium name="The Broad Institute Genomics Platform"/>
            <consortium name="The Broad Institute Genome Sequencing Center for Infectious Disease"/>
            <person name="Wu L."/>
            <person name="Ma J."/>
        </authorList>
    </citation>
    <scope>NUCLEOTIDE SEQUENCE [LARGE SCALE GENOMIC DNA]</scope>
    <source>
        <strain evidence="10">CGMCC 1.16306</strain>
    </source>
</reference>
<dbReference type="Proteomes" id="UP001596415">
    <property type="component" value="Unassembled WGS sequence"/>
</dbReference>
<gene>
    <name evidence="9" type="ORF">ACFQO1_00475</name>
</gene>
<dbReference type="CDD" id="cd04187">
    <property type="entry name" value="DPM1_like_bac"/>
    <property type="match status" value="1"/>
</dbReference>
<keyword evidence="3 9" id="KW-0808">Transferase</keyword>
<evidence type="ECO:0000256" key="4">
    <source>
        <dbReference type="ARBA" id="ARBA00022692"/>
    </source>
</evidence>
<name>A0ABW2MMP1_9FLAO</name>
<evidence type="ECO:0000256" key="6">
    <source>
        <dbReference type="ARBA" id="ARBA00023136"/>
    </source>
</evidence>
<dbReference type="PANTHER" id="PTHR48090:SF1">
    <property type="entry name" value="PROPHAGE BACTOPRENOL GLUCOSYL TRANSFERASE HOMOLOG"/>
    <property type="match status" value="1"/>
</dbReference>
<comment type="caution">
    <text evidence="9">The sequence shown here is derived from an EMBL/GenBank/DDBJ whole genome shotgun (WGS) entry which is preliminary data.</text>
</comment>
<accession>A0ABW2MMP1</accession>
<keyword evidence="10" id="KW-1185">Reference proteome</keyword>
<keyword evidence="5 7" id="KW-1133">Transmembrane helix</keyword>
<keyword evidence="4 7" id="KW-0812">Transmembrane</keyword>
<evidence type="ECO:0000259" key="8">
    <source>
        <dbReference type="Pfam" id="PF00535"/>
    </source>
</evidence>
<sequence length="313" mass="35740">MRLLVIFPCYNEEAILTASISPFFSYFENLIASNLIDAESKICFVDDGSQDATWQQIISFSQTYVTGIKLSTNFGHQKALLAGLETFQNTFDGYVTLDVDLQDDMRCIEEMIKKYQEGFDIVYGVRNDRTTDTSFKKNSATLFYRIMKAMGVKTIPNHADFRLISNKALLALLQFPESHLFLRAIFPKIGLKSTYVYYKRLQREAGTTKYSFKKMVSFAWDGISSFSAAPLRWILYMGIFAIVISIILLVWATVNYLLGNVIEGWFSILIVVIFFGGLQTFAIGVIGEYLGKVFMQTKNRPRYIIDKTHGIQE</sequence>
<proteinExistence type="predicted"/>
<dbReference type="GO" id="GO:0016757">
    <property type="term" value="F:glycosyltransferase activity"/>
    <property type="evidence" value="ECO:0007669"/>
    <property type="project" value="UniProtKB-KW"/>
</dbReference>
<protein>
    <submittedName>
        <fullName evidence="9">Glycosyltransferase family 2 protein</fullName>
        <ecNumber evidence="9">2.4.-.-</ecNumber>
    </submittedName>
</protein>
<dbReference type="InterPro" id="IPR001173">
    <property type="entry name" value="Glyco_trans_2-like"/>
</dbReference>
<feature type="domain" description="Glycosyltransferase 2-like" evidence="8">
    <location>
        <begin position="5"/>
        <end position="169"/>
    </location>
</feature>
<keyword evidence="2 9" id="KW-0328">Glycosyltransferase</keyword>
<evidence type="ECO:0000313" key="10">
    <source>
        <dbReference type="Proteomes" id="UP001596415"/>
    </source>
</evidence>
<evidence type="ECO:0000256" key="3">
    <source>
        <dbReference type="ARBA" id="ARBA00022679"/>
    </source>
</evidence>
<evidence type="ECO:0000256" key="7">
    <source>
        <dbReference type="SAM" id="Phobius"/>
    </source>
</evidence>
<comment type="subcellular location">
    <subcellularLocation>
        <location evidence="1">Membrane</location>
        <topology evidence="1">Multi-pass membrane protein</topology>
    </subcellularLocation>
</comment>
<dbReference type="SUPFAM" id="SSF53448">
    <property type="entry name" value="Nucleotide-diphospho-sugar transferases"/>
    <property type="match status" value="1"/>
</dbReference>
<dbReference type="Gene3D" id="3.90.550.10">
    <property type="entry name" value="Spore Coat Polysaccharide Biosynthesis Protein SpsA, Chain A"/>
    <property type="match status" value="1"/>
</dbReference>
<evidence type="ECO:0000313" key="9">
    <source>
        <dbReference type="EMBL" id="MFC7356146.1"/>
    </source>
</evidence>
<dbReference type="RefSeq" id="WP_380215608.1">
    <property type="nucleotide sequence ID" value="NZ_JBHTBN010000001.1"/>
</dbReference>
<dbReference type="EC" id="2.4.-.-" evidence="9"/>
<keyword evidence="6 7" id="KW-0472">Membrane</keyword>